<proteinExistence type="predicted"/>
<name>A0A5B7K6R6_PORTR</name>
<reference evidence="1 2" key="1">
    <citation type="submission" date="2019-05" db="EMBL/GenBank/DDBJ databases">
        <title>Another draft genome of Portunus trituberculatus and its Hox gene families provides insights of decapod evolution.</title>
        <authorList>
            <person name="Jeong J.-H."/>
            <person name="Song I."/>
            <person name="Kim S."/>
            <person name="Choi T."/>
            <person name="Kim D."/>
            <person name="Ryu S."/>
            <person name="Kim W."/>
        </authorList>
    </citation>
    <scope>NUCLEOTIDE SEQUENCE [LARGE SCALE GENOMIC DNA]</scope>
    <source>
        <tissue evidence="1">Muscle</tissue>
    </source>
</reference>
<evidence type="ECO:0000313" key="2">
    <source>
        <dbReference type="Proteomes" id="UP000324222"/>
    </source>
</evidence>
<keyword evidence="2" id="KW-1185">Reference proteome</keyword>
<gene>
    <name evidence="1" type="ORF">E2C01_101889</name>
</gene>
<sequence length="32" mass="3799">MGTRLYSSPCPLKRVLMKFPNASEYEARLRQR</sequence>
<comment type="caution">
    <text evidence="1">The sequence shown here is derived from an EMBL/GenBank/DDBJ whole genome shotgun (WGS) entry which is preliminary data.</text>
</comment>
<accession>A0A5B7K6R6</accession>
<dbReference type="EMBL" id="VSRR010149418">
    <property type="protein sequence ID" value="MPD06102.1"/>
    <property type="molecule type" value="Genomic_DNA"/>
</dbReference>
<dbReference type="AlphaFoldDB" id="A0A5B7K6R6"/>
<organism evidence="1 2">
    <name type="scientific">Portunus trituberculatus</name>
    <name type="common">Swimming crab</name>
    <name type="synonym">Neptunus trituberculatus</name>
    <dbReference type="NCBI Taxonomy" id="210409"/>
    <lineage>
        <taxon>Eukaryota</taxon>
        <taxon>Metazoa</taxon>
        <taxon>Ecdysozoa</taxon>
        <taxon>Arthropoda</taxon>
        <taxon>Crustacea</taxon>
        <taxon>Multicrustacea</taxon>
        <taxon>Malacostraca</taxon>
        <taxon>Eumalacostraca</taxon>
        <taxon>Eucarida</taxon>
        <taxon>Decapoda</taxon>
        <taxon>Pleocyemata</taxon>
        <taxon>Brachyura</taxon>
        <taxon>Eubrachyura</taxon>
        <taxon>Portunoidea</taxon>
        <taxon>Portunidae</taxon>
        <taxon>Portuninae</taxon>
        <taxon>Portunus</taxon>
    </lineage>
</organism>
<protein>
    <submittedName>
        <fullName evidence="1">Uncharacterized protein</fullName>
    </submittedName>
</protein>
<evidence type="ECO:0000313" key="1">
    <source>
        <dbReference type="EMBL" id="MPD06102.1"/>
    </source>
</evidence>
<dbReference type="Proteomes" id="UP000324222">
    <property type="component" value="Unassembled WGS sequence"/>
</dbReference>